<gene>
    <name evidence="1" type="ORF">SAMN05192564_101953</name>
</gene>
<reference evidence="2" key="1">
    <citation type="submission" date="2016-10" db="EMBL/GenBank/DDBJ databases">
        <authorList>
            <person name="Varghese N."/>
            <person name="Submissions S."/>
        </authorList>
    </citation>
    <scope>NUCLEOTIDE SEQUENCE [LARGE SCALE GENOMIC DNA]</scope>
    <source>
        <strain evidence="2">LMG 24000</strain>
    </source>
</reference>
<dbReference type="AlphaFoldDB" id="A0A1H3ZZU8"/>
<protein>
    <submittedName>
        <fullName evidence="1">Uncharacterized protein</fullName>
    </submittedName>
</protein>
<dbReference type="EMBL" id="FNRQ01000001">
    <property type="protein sequence ID" value="SEA28744.1"/>
    <property type="molecule type" value="Genomic_DNA"/>
</dbReference>
<name>A0A1H3ZZU8_9BURK</name>
<organism evidence="1 2">
    <name type="scientific">Paraburkholderia sartisoli</name>
    <dbReference type="NCBI Taxonomy" id="83784"/>
    <lineage>
        <taxon>Bacteria</taxon>
        <taxon>Pseudomonadati</taxon>
        <taxon>Pseudomonadota</taxon>
        <taxon>Betaproteobacteria</taxon>
        <taxon>Burkholderiales</taxon>
        <taxon>Burkholderiaceae</taxon>
        <taxon>Paraburkholderia</taxon>
    </lineage>
</organism>
<keyword evidence="2" id="KW-1185">Reference proteome</keyword>
<proteinExistence type="predicted"/>
<accession>A0A1H3ZZU8</accession>
<sequence length="29" mass="3013">MLSAPNGASFCLEVETQAGATQLTTTRNT</sequence>
<evidence type="ECO:0000313" key="2">
    <source>
        <dbReference type="Proteomes" id="UP000198638"/>
    </source>
</evidence>
<dbReference type="STRING" id="83784.SAMN05192564_101953"/>
<dbReference type="Proteomes" id="UP000198638">
    <property type="component" value="Unassembled WGS sequence"/>
</dbReference>
<evidence type="ECO:0000313" key="1">
    <source>
        <dbReference type="EMBL" id="SEA28744.1"/>
    </source>
</evidence>